<organism evidence="3 4">
    <name type="scientific">Striga asiatica</name>
    <name type="common">Asiatic witchweed</name>
    <name type="synonym">Buchnera asiatica</name>
    <dbReference type="NCBI Taxonomy" id="4170"/>
    <lineage>
        <taxon>Eukaryota</taxon>
        <taxon>Viridiplantae</taxon>
        <taxon>Streptophyta</taxon>
        <taxon>Embryophyta</taxon>
        <taxon>Tracheophyta</taxon>
        <taxon>Spermatophyta</taxon>
        <taxon>Magnoliopsida</taxon>
        <taxon>eudicotyledons</taxon>
        <taxon>Gunneridae</taxon>
        <taxon>Pentapetalae</taxon>
        <taxon>asterids</taxon>
        <taxon>lamiids</taxon>
        <taxon>Lamiales</taxon>
        <taxon>Orobanchaceae</taxon>
        <taxon>Buchnereae</taxon>
        <taxon>Striga</taxon>
    </lineage>
</organism>
<name>A0A5A7R2L7_STRAF</name>
<dbReference type="InterPro" id="IPR001025">
    <property type="entry name" value="BAH_dom"/>
</dbReference>
<gene>
    <name evidence="3" type="ORF">STAS_29025</name>
</gene>
<evidence type="ECO:0000256" key="1">
    <source>
        <dbReference type="SAM" id="MobiDB-lite"/>
    </source>
</evidence>
<dbReference type="InterPro" id="IPR014002">
    <property type="entry name" value="Agenet_dom_plant"/>
</dbReference>
<dbReference type="PANTHER" id="PTHR31917:SF3">
    <property type="entry name" value="BROMO ADJACENT-LIKE DOMAIN PROTEIN"/>
    <property type="match status" value="1"/>
</dbReference>
<dbReference type="Pfam" id="PF05641">
    <property type="entry name" value="Agenet"/>
    <property type="match status" value="1"/>
</dbReference>
<comment type="caution">
    <text evidence="3">The sequence shown here is derived from an EMBL/GenBank/DDBJ whole genome shotgun (WGS) entry which is preliminary data.</text>
</comment>
<protein>
    <submittedName>
        <fullName evidence="3">Agenet domain-containing protein / bromo-adjacenthomology (BAH) domain-containing protein</fullName>
    </submittedName>
</protein>
<dbReference type="AlphaFoldDB" id="A0A5A7R2L7"/>
<dbReference type="OrthoDB" id="1883212at2759"/>
<feature type="compositionally biased region" description="Basic and acidic residues" evidence="1">
    <location>
        <begin position="431"/>
        <end position="440"/>
    </location>
</feature>
<feature type="region of interest" description="Disordered" evidence="1">
    <location>
        <begin position="431"/>
        <end position="453"/>
    </location>
</feature>
<feature type="domain" description="BAH" evidence="2">
    <location>
        <begin position="51"/>
        <end position="165"/>
    </location>
</feature>
<evidence type="ECO:0000259" key="2">
    <source>
        <dbReference type="PROSITE" id="PS51038"/>
    </source>
</evidence>
<dbReference type="Proteomes" id="UP000325081">
    <property type="component" value="Unassembled WGS sequence"/>
</dbReference>
<accession>A0A5A7R2L7</accession>
<dbReference type="SMART" id="SM00743">
    <property type="entry name" value="Agenet"/>
    <property type="match status" value="1"/>
</dbReference>
<dbReference type="EMBL" id="BKCP01009738">
    <property type="protein sequence ID" value="GER51626.1"/>
    <property type="molecule type" value="Genomic_DNA"/>
</dbReference>
<dbReference type="PANTHER" id="PTHR31917">
    <property type="entry name" value="AGENET DOMAIN-CONTAINING PROTEIN-RELATED"/>
    <property type="match status" value="1"/>
</dbReference>
<evidence type="ECO:0000313" key="4">
    <source>
        <dbReference type="Proteomes" id="UP000325081"/>
    </source>
</evidence>
<dbReference type="InterPro" id="IPR008395">
    <property type="entry name" value="Agenet-like_dom"/>
</dbReference>
<sequence length="453" mass="51340">MAHFSKSGHPSPQIKISSQSAAINSDTVWSGDAWLCDKQLKHYPSFSKGGTNVSVYSFVWIPENETKGFPAYVEDLFEDRNGEKMARLRPFLSWEVIEPLVLNLKPRSREVFMTSTELEMSTKQIAGPVDILVPSHFNKCNVVGPRTFVCNREFKNNSVRPFCLSKLRGYMAQLAIASLEIRPQSRGKLMAAEPQAVNNERARERLRSKLASRKNMLLLPVGGSENVEVLSQDSGMRGCWFRCKILYSAEKRFKVQYFDVTDVDGPGKLEEWVARGRVANPDKLKMRSRGRLTVRPWPVEDSSGFKTEVGTAVDVWWCDGWWEAVITGLDTSANRNLQVYLPGENSFLFLDRKDLRVSKDWVNDQWVDVKPKPDIFPFLNSYLNPQSTVHLPYAKNNNFAIATSNVPSSSWGSKKNVEDLQLEQLLKIQEKEGRAQDKSRGNVAKNGKGKKVV</sequence>
<dbReference type="GO" id="GO:0003682">
    <property type="term" value="F:chromatin binding"/>
    <property type="evidence" value="ECO:0007669"/>
    <property type="project" value="InterPro"/>
</dbReference>
<proteinExistence type="predicted"/>
<evidence type="ECO:0000313" key="3">
    <source>
        <dbReference type="EMBL" id="GER51626.1"/>
    </source>
</evidence>
<keyword evidence="4" id="KW-1185">Reference proteome</keyword>
<dbReference type="Gene3D" id="2.30.30.490">
    <property type="match status" value="1"/>
</dbReference>
<dbReference type="PROSITE" id="PS51038">
    <property type="entry name" value="BAH"/>
    <property type="match status" value="1"/>
</dbReference>
<dbReference type="InterPro" id="IPR043151">
    <property type="entry name" value="BAH_sf"/>
</dbReference>
<reference evidence="4" key="1">
    <citation type="journal article" date="2019" name="Curr. Biol.">
        <title>Genome Sequence of Striga asiatica Provides Insight into the Evolution of Plant Parasitism.</title>
        <authorList>
            <person name="Yoshida S."/>
            <person name="Kim S."/>
            <person name="Wafula E.K."/>
            <person name="Tanskanen J."/>
            <person name="Kim Y.M."/>
            <person name="Honaas L."/>
            <person name="Yang Z."/>
            <person name="Spallek T."/>
            <person name="Conn C.E."/>
            <person name="Ichihashi Y."/>
            <person name="Cheong K."/>
            <person name="Cui S."/>
            <person name="Der J.P."/>
            <person name="Gundlach H."/>
            <person name="Jiao Y."/>
            <person name="Hori C."/>
            <person name="Ishida J.K."/>
            <person name="Kasahara H."/>
            <person name="Kiba T."/>
            <person name="Kim M.S."/>
            <person name="Koo N."/>
            <person name="Laohavisit A."/>
            <person name="Lee Y.H."/>
            <person name="Lumba S."/>
            <person name="McCourt P."/>
            <person name="Mortimer J.C."/>
            <person name="Mutuku J.M."/>
            <person name="Nomura T."/>
            <person name="Sasaki-Sekimoto Y."/>
            <person name="Seto Y."/>
            <person name="Wang Y."/>
            <person name="Wakatake T."/>
            <person name="Sakakibara H."/>
            <person name="Demura T."/>
            <person name="Yamaguchi S."/>
            <person name="Yoneyama K."/>
            <person name="Manabe R.I."/>
            <person name="Nelson D.C."/>
            <person name="Schulman A.H."/>
            <person name="Timko M.P."/>
            <person name="dePamphilis C.W."/>
            <person name="Choi D."/>
            <person name="Shirasu K."/>
        </authorList>
    </citation>
    <scope>NUCLEOTIDE SEQUENCE [LARGE SCALE GENOMIC DNA]</scope>
    <source>
        <strain evidence="4">cv. UVA1</strain>
    </source>
</reference>